<evidence type="ECO:0000313" key="3">
    <source>
        <dbReference type="Proteomes" id="UP001305174"/>
    </source>
</evidence>
<sequence>MKQEPDMFMRALGWELGDTFHVTTDKEYRLGGKEVKLASGRTASVKGDYYGFRDRISGESEYILSQDVKRIVKLTVEQTAEAIDKLTLELDKAEEEVSKANQNVSTIEGELYSLQHSLEKLGFDYTPKSQRS</sequence>
<keyword evidence="1" id="KW-0175">Coiled coil</keyword>
<accession>A0AAX4G6P9</accession>
<feature type="coiled-coil region" evidence="1">
    <location>
        <begin position="76"/>
        <end position="110"/>
    </location>
</feature>
<proteinExistence type="predicted"/>
<protein>
    <submittedName>
        <fullName evidence="2">Uncharacterized protein</fullName>
    </submittedName>
</protein>
<evidence type="ECO:0000256" key="1">
    <source>
        <dbReference type="SAM" id="Coils"/>
    </source>
</evidence>
<name>A0AAX4G6P9_9CAUD</name>
<keyword evidence="3" id="KW-1185">Reference proteome</keyword>
<dbReference type="Proteomes" id="UP001305174">
    <property type="component" value="Segment"/>
</dbReference>
<dbReference type="EMBL" id="OR575930">
    <property type="protein sequence ID" value="WOZ57562.1"/>
    <property type="molecule type" value="Genomic_DNA"/>
</dbReference>
<organism evidence="2 3">
    <name type="scientific">Pseudomonas phage vB_PseuGesM_254</name>
    <dbReference type="NCBI Taxonomy" id="3092638"/>
    <lineage>
        <taxon>Viruses</taxon>
        <taxon>Duplodnaviria</taxon>
        <taxon>Heunggongvirae</taxon>
        <taxon>Uroviricota</taxon>
        <taxon>Caudoviricetes</taxon>
        <taxon>Vandenendeviridae</taxon>
        <taxon>Chemalvirus</taxon>
        <taxon>Chemalvirus PseuGes254</taxon>
    </lineage>
</organism>
<evidence type="ECO:0000313" key="2">
    <source>
        <dbReference type="EMBL" id="WOZ57562.1"/>
    </source>
</evidence>
<reference evidence="3" key="1">
    <citation type="submission" date="2024-05" db="EMBL/GenBank/DDBJ databases">
        <authorList>
            <person name="Tikunov A.Y."/>
            <person name="Morozova V.V."/>
            <person name="Kozlova Y.N."/>
            <person name="Tikunova N.V."/>
            <person name="Babkin I.V."/>
        </authorList>
    </citation>
    <scope>NUCLEOTIDE SEQUENCE [LARGE SCALE GENOMIC DNA]</scope>
</reference>